<keyword evidence="2" id="KW-1185">Reference proteome</keyword>
<dbReference type="EMBL" id="KB467831">
    <property type="protein sequence ID" value="PCH33234.1"/>
    <property type="molecule type" value="Genomic_DNA"/>
</dbReference>
<dbReference type="AlphaFoldDB" id="A0A2H3J9A3"/>
<name>A0A2H3J9A3_WOLCO</name>
<gene>
    <name evidence="1" type="ORF">WOLCODRAFT_159928</name>
</gene>
<proteinExistence type="predicted"/>
<reference evidence="1 2" key="1">
    <citation type="journal article" date="2012" name="Science">
        <title>The Paleozoic origin of enzymatic lignin decomposition reconstructed from 31 fungal genomes.</title>
        <authorList>
            <person name="Floudas D."/>
            <person name="Binder M."/>
            <person name="Riley R."/>
            <person name="Barry K."/>
            <person name="Blanchette R.A."/>
            <person name="Henrissat B."/>
            <person name="Martinez A.T."/>
            <person name="Otillar R."/>
            <person name="Spatafora J.W."/>
            <person name="Yadav J.S."/>
            <person name="Aerts A."/>
            <person name="Benoit I."/>
            <person name="Boyd A."/>
            <person name="Carlson A."/>
            <person name="Copeland A."/>
            <person name="Coutinho P.M."/>
            <person name="de Vries R.P."/>
            <person name="Ferreira P."/>
            <person name="Findley K."/>
            <person name="Foster B."/>
            <person name="Gaskell J."/>
            <person name="Glotzer D."/>
            <person name="Gorecki P."/>
            <person name="Heitman J."/>
            <person name="Hesse C."/>
            <person name="Hori C."/>
            <person name="Igarashi K."/>
            <person name="Jurgens J.A."/>
            <person name="Kallen N."/>
            <person name="Kersten P."/>
            <person name="Kohler A."/>
            <person name="Kuees U."/>
            <person name="Kumar T.K.A."/>
            <person name="Kuo A."/>
            <person name="LaButti K."/>
            <person name="Larrondo L.F."/>
            <person name="Lindquist E."/>
            <person name="Ling A."/>
            <person name="Lombard V."/>
            <person name="Lucas S."/>
            <person name="Lundell T."/>
            <person name="Martin R."/>
            <person name="McLaughlin D.J."/>
            <person name="Morgenstern I."/>
            <person name="Morin E."/>
            <person name="Murat C."/>
            <person name="Nagy L.G."/>
            <person name="Nolan M."/>
            <person name="Ohm R.A."/>
            <person name="Patyshakuliyeva A."/>
            <person name="Rokas A."/>
            <person name="Ruiz-Duenas F.J."/>
            <person name="Sabat G."/>
            <person name="Salamov A."/>
            <person name="Samejima M."/>
            <person name="Schmutz J."/>
            <person name="Slot J.C."/>
            <person name="St John F."/>
            <person name="Stenlid J."/>
            <person name="Sun H."/>
            <person name="Sun S."/>
            <person name="Syed K."/>
            <person name="Tsang A."/>
            <person name="Wiebenga A."/>
            <person name="Young D."/>
            <person name="Pisabarro A."/>
            <person name="Eastwood D.C."/>
            <person name="Martin F."/>
            <person name="Cullen D."/>
            <person name="Grigoriev I.V."/>
            <person name="Hibbett D.S."/>
        </authorList>
    </citation>
    <scope>NUCLEOTIDE SEQUENCE [LARGE SCALE GENOMIC DNA]</scope>
    <source>
        <strain evidence="1 2">MD-104</strain>
    </source>
</reference>
<accession>A0A2H3J9A3</accession>
<evidence type="ECO:0000313" key="1">
    <source>
        <dbReference type="EMBL" id="PCH33234.1"/>
    </source>
</evidence>
<protein>
    <submittedName>
        <fullName evidence="1">Uncharacterized protein</fullName>
    </submittedName>
</protein>
<evidence type="ECO:0000313" key="2">
    <source>
        <dbReference type="Proteomes" id="UP000218811"/>
    </source>
</evidence>
<dbReference type="Proteomes" id="UP000218811">
    <property type="component" value="Unassembled WGS sequence"/>
</dbReference>
<dbReference type="OrthoDB" id="10661840at2759"/>
<sequence>MSNFRDYIEERALDVVRPGIATILLSTKFGGMYLHAFRSRIRIRCADNARRSSAMLAELRVEMHKRASNSVMFPPFIVLSITASQFHFGLDMSSGTGSHILYPKPSLPSPSEEWIVYPRKPRAEASITPELASVGGYDNLLGIIPPFIMSEDDDDDIGYEAGCEGDPAAIARRRRIAFKRKLNYAARAAGISTSSVNFRRAKAYVASGIGRGIPSGVVRHTHRRTACIPINHHCKRAMAYATLGLGLPTRTTSQQARRPAYTRPIVDINTLPAHNTAPVVRPTLTRDAWAVAPSPSMLPTPVFTTPHITHFSVAPSPSMLPTPFPVYRMHVPYQPSSSPMRPIVRSSLHPIQRARRLPLATVGLGLGINLPITSSPMPESPLFFDYL</sequence>
<organism evidence="1 2">
    <name type="scientific">Wolfiporia cocos (strain MD-104)</name>
    <name type="common">Brown rot fungus</name>
    <dbReference type="NCBI Taxonomy" id="742152"/>
    <lineage>
        <taxon>Eukaryota</taxon>
        <taxon>Fungi</taxon>
        <taxon>Dikarya</taxon>
        <taxon>Basidiomycota</taxon>
        <taxon>Agaricomycotina</taxon>
        <taxon>Agaricomycetes</taxon>
        <taxon>Polyporales</taxon>
        <taxon>Phaeolaceae</taxon>
        <taxon>Wolfiporia</taxon>
    </lineage>
</organism>